<dbReference type="SMART" id="SM00579">
    <property type="entry name" value="FBD"/>
    <property type="match status" value="1"/>
</dbReference>
<dbReference type="InterPro" id="IPR006566">
    <property type="entry name" value="FBD"/>
</dbReference>
<dbReference type="PROSITE" id="PS50181">
    <property type="entry name" value="FBOX"/>
    <property type="match status" value="1"/>
</dbReference>
<dbReference type="Gene3D" id="1.20.1280.50">
    <property type="match status" value="1"/>
</dbReference>
<dbReference type="Gramene" id="KQJ93018">
    <property type="protein sequence ID" value="KQJ93018"/>
    <property type="gene ID" value="BRADI_3g02240v3"/>
</dbReference>
<dbReference type="KEGG" id="bdi:100844794"/>
<dbReference type="PANTHER" id="PTHR32141">
    <property type="match status" value="1"/>
</dbReference>
<dbReference type="InterPro" id="IPR032675">
    <property type="entry name" value="LRR_dom_sf"/>
</dbReference>
<dbReference type="Pfam" id="PF00646">
    <property type="entry name" value="F-box"/>
    <property type="match status" value="1"/>
</dbReference>
<dbReference type="SUPFAM" id="SSF81383">
    <property type="entry name" value="F-box domain"/>
    <property type="match status" value="1"/>
</dbReference>
<dbReference type="InterPro" id="IPR036047">
    <property type="entry name" value="F-box-like_dom_sf"/>
</dbReference>
<keyword evidence="5" id="KW-1185">Reference proteome</keyword>
<dbReference type="HOGENOM" id="CLU_023151_0_1_1"/>
<feature type="region of interest" description="Disordered" evidence="1">
    <location>
        <begin position="1"/>
        <end position="32"/>
    </location>
</feature>
<dbReference type="Proteomes" id="UP000008810">
    <property type="component" value="Chromosome 3"/>
</dbReference>
<dbReference type="AlphaFoldDB" id="I1HWM0"/>
<evidence type="ECO:0000313" key="4">
    <source>
        <dbReference type="EnsemblPlants" id="KQJ93018"/>
    </source>
</evidence>
<dbReference type="EMBL" id="CM000882">
    <property type="protein sequence ID" value="KQJ93018.1"/>
    <property type="molecule type" value="Genomic_DNA"/>
</dbReference>
<evidence type="ECO:0000256" key="1">
    <source>
        <dbReference type="SAM" id="MobiDB-lite"/>
    </source>
</evidence>
<gene>
    <name evidence="4" type="primary">LOC100844794</name>
    <name evidence="3" type="ORF">BRADI_3g02240v3</name>
</gene>
<evidence type="ECO:0000313" key="5">
    <source>
        <dbReference type="Proteomes" id="UP000008810"/>
    </source>
</evidence>
<dbReference type="GeneID" id="100844794"/>
<dbReference type="InterPro" id="IPR053781">
    <property type="entry name" value="F-box_AtFBL13-like"/>
</dbReference>
<evidence type="ECO:0000259" key="2">
    <source>
        <dbReference type="PROSITE" id="PS50181"/>
    </source>
</evidence>
<organism evidence="3">
    <name type="scientific">Brachypodium distachyon</name>
    <name type="common">Purple false brome</name>
    <name type="synonym">Trachynia distachya</name>
    <dbReference type="NCBI Taxonomy" id="15368"/>
    <lineage>
        <taxon>Eukaryota</taxon>
        <taxon>Viridiplantae</taxon>
        <taxon>Streptophyta</taxon>
        <taxon>Embryophyta</taxon>
        <taxon>Tracheophyta</taxon>
        <taxon>Spermatophyta</taxon>
        <taxon>Magnoliopsida</taxon>
        <taxon>Liliopsida</taxon>
        <taxon>Poales</taxon>
        <taxon>Poaceae</taxon>
        <taxon>BOP clade</taxon>
        <taxon>Pooideae</taxon>
        <taxon>Stipodae</taxon>
        <taxon>Brachypodieae</taxon>
        <taxon>Brachypodium</taxon>
    </lineage>
</organism>
<dbReference type="SMART" id="SM00256">
    <property type="entry name" value="FBOX"/>
    <property type="match status" value="1"/>
</dbReference>
<protein>
    <recommendedName>
        <fullName evidence="2">F-box domain-containing protein</fullName>
    </recommendedName>
</protein>
<dbReference type="eggNOG" id="ENOG502SXR2">
    <property type="taxonomic scope" value="Eukaryota"/>
</dbReference>
<dbReference type="Pfam" id="PF24758">
    <property type="entry name" value="LRR_At5g56370"/>
    <property type="match status" value="1"/>
</dbReference>
<dbReference type="OrthoDB" id="584579at2759"/>
<feature type="domain" description="F-box" evidence="2">
    <location>
        <begin position="38"/>
        <end position="84"/>
    </location>
</feature>
<reference evidence="4" key="3">
    <citation type="submission" date="2018-08" db="UniProtKB">
        <authorList>
            <consortium name="EnsemblPlants"/>
        </authorList>
    </citation>
    <scope>IDENTIFICATION</scope>
    <source>
        <strain evidence="4">cv. Bd21</strain>
    </source>
</reference>
<dbReference type="InterPro" id="IPR001810">
    <property type="entry name" value="F-box_dom"/>
</dbReference>
<dbReference type="Gene3D" id="3.80.10.10">
    <property type="entry name" value="Ribonuclease Inhibitor"/>
    <property type="match status" value="1"/>
</dbReference>
<dbReference type="Pfam" id="PF08387">
    <property type="entry name" value="FBD"/>
    <property type="match status" value="1"/>
</dbReference>
<evidence type="ECO:0000313" key="3">
    <source>
        <dbReference type="EMBL" id="KQJ93018.1"/>
    </source>
</evidence>
<sequence>MEKKKNAAAAAAKKKKRESDGPARKRARSGGACADAAGDRISNLPDAILGTIVSLLPTKDGGRTQAVSRRWRHLWRSSLLNLEVGAFLSATAAAKIISDHPGPARRFCLRPGDSYADVDSWLRSRALAGLQELVIYYARASARTLPLSALRSAASTLVVAKFIGCEFPNESVKPSMDFNLPLLKQVTLTNVSILGDVFHGLLSGCHALESLSMWIVQTAGCLRVCSPTLRSIGFHLYSGEELVIEDAPRLERLLLPYASMARPMTIRVIRAPQLKILGPFTPDISKHQVFQGMNLVSLENSMRTVKVLAVGSCNHQLNAVLSVLRCFPCLEKLYVIFYRLYGKDKENEPRYDDRLQPIECLQNHLKTVVFKFYSGNEQQVAFARFLVLNSKVLNKIEFQVHEDYKSQSMARIHSLLKVENRASQDIQIEFRGNCYFVYYHAKRCIHDLSMADPFR</sequence>
<reference evidence="3" key="2">
    <citation type="submission" date="2017-06" db="EMBL/GenBank/DDBJ databases">
        <title>WGS assembly of Brachypodium distachyon.</title>
        <authorList>
            <consortium name="The International Brachypodium Initiative"/>
            <person name="Lucas S."/>
            <person name="Harmon-Smith M."/>
            <person name="Lail K."/>
            <person name="Tice H."/>
            <person name="Grimwood J."/>
            <person name="Bruce D."/>
            <person name="Barry K."/>
            <person name="Shu S."/>
            <person name="Lindquist E."/>
            <person name="Wang M."/>
            <person name="Pitluck S."/>
            <person name="Vogel J.P."/>
            <person name="Garvin D.F."/>
            <person name="Mockler T.C."/>
            <person name="Schmutz J."/>
            <person name="Rokhsar D."/>
            <person name="Bevan M.W."/>
        </authorList>
    </citation>
    <scope>NUCLEOTIDE SEQUENCE</scope>
    <source>
        <strain evidence="3">Bd21</strain>
    </source>
</reference>
<dbReference type="InterPro" id="IPR055411">
    <property type="entry name" value="LRR_FXL15/At3g58940/PEG3-like"/>
</dbReference>
<dbReference type="EnsemblPlants" id="KQJ93018">
    <property type="protein sequence ID" value="KQJ93018"/>
    <property type="gene ID" value="BRADI_3g02240v3"/>
</dbReference>
<dbReference type="CDD" id="cd22160">
    <property type="entry name" value="F-box_AtFBL13-like"/>
    <property type="match status" value="1"/>
</dbReference>
<dbReference type="PANTHER" id="PTHR32141:SF178">
    <property type="entry name" value="F-BOX DOMAIN-CONTAINING PROTEIN"/>
    <property type="match status" value="1"/>
</dbReference>
<dbReference type="ExpressionAtlas" id="I1HWM0">
    <property type="expression patterns" value="baseline"/>
</dbReference>
<dbReference type="SUPFAM" id="SSF52047">
    <property type="entry name" value="RNI-like"/>
    <property type="match status" value="1"/>
</dbReference>
<dbReference type="OMA" id="CEFPNES"/>
<accession>I1HWM0</accession>
<dbReference type="RefSeq" id="XP_003573661.1">
    <property type="nucleotide sequence ID" value="XM_003573613.4"/>
</dbReference>
<reference evidence="3 4" key="1">
    <citation type="journal article" date="2010" name="Nature">
        <title>Genome sequencing and analysis of the model grass Brachypodium distachyon.</title>
        <authorList>
            <consortium name="International Brachypodium Initiative"/>
        </authorList>
    </citation>
    <scope>NUCLEOTIDE SEQUENCE [LARGE SCALE GENOMIC DNA]</scope>
    <source>
        <strain evidence="3 4">Bd21</strain>
    </source>
</reference>
<proteinExistence type="predicted"/>
<dbReference type="InterPro" id="IPR055302">
    <property type="entry name" value="F-box_dom-containing"/>
</dbReference>
<name>I1HWM0_BRADI</name>